<sequence>MNVSSIAPCGVLCDLCMGFQRTKNKCVGCNYTGNKPYHCTVCSIKECPEKKGNEKLLCSECDKFPCKRIKNLDKRYRIKYGESPIQNLQNIIKDGIDAFIKIENEKWECKQCGELLCVHRDACLQCGTKNEYFPEAE</sequence>
<name>A0A520KV88_9EURY</name>
<dbReference type="Proteomes" id="UP000320766">
    <property type="component" value="Unassembled WGS sequence"/>
</dbReference>
<reference evidence="1 2" key="1">
    <citation type="journal article" date="2019" name="Nat. Microbiol.">
        <title>Wide diversity of methane and short-chain alkane metabolisms in uncultured archaea.</title>
        <authorList>
            <person name="Borrel G."/>
            <person name="Adam P.S."/>
            <person name="McKay L.J."/>
            <person name="Chen L.X."/>
            <person name="Sierra-Garcia I.N."/>
            <person name="Sieber C.M."/>
            <person name="Letourneur Q."/>
            <person name="Ghozlane A."/>
            <person name="Andersen G.L."/>
            <person name="Li W.J."/>
            <person name="Hallam S.J."/>
            <person name="Muyzer G."/>
            <person name="de Oliveira V.M."/>
            <person name="Inskeep W.P."/>
            <person name="Banfield J.F."/>
            <person name="Gribaldo S."/>
        </authorList>
    </citation>
    <scope>NUCLEOTIDE SEQUENCE [LARGE SCALE GENOMIC DNA]</scope>
    <source>
        <strain evidence="1">NM1b</strain>
    </source>
</reference>
<dbReference type="InterPro" id="IPR024227">
    <property type="entry name" value="DUF3795"/>
</dbReference>
<accession>A0A520KV88</accession>
<organism evidence="1 2">
    <name type="scientific">Candidatus Methanolliviera hydrocarbonicum</name>
    <dbReference type="NCBI Taxonomy" id="2491085"/>
    <lineage>
        <taxon>Archaea</taxon>
        <taxon>Methanobacteriati</taxon>
        <taxon>Methanobacteriota</taxon>
        <taxon>Candidatus Methanoliparia</taxon>
        <taxon>Candidatus Methanoliparales</taxon>
        <taxon>Candidatus Methanollivieraceae</taxon>
        <taxon>Candidatus Methanolliviera</taxon>
    </lineage>
</organism>
<proteinExistence type="predicted"/>
<comment type="caution">
    <text evidence="1">The sequence shown here is derived from an EMBL/GenBank/DDBJ whole genome shotgun (WGS) entry which is preliminary data.</text>
</comment>
<gene>
    <name evidence="1" type="ORF">EF807_07195</name>
</gene>
<evidence type="ECO:0000313" key="1">
    <source>
        <dbReference type="EMBL" id="RZN67735.1"/>
    </source>
</evidence>
<evidence type="ECO:0000313" key="2">
    <source>
        <dbReference type="Proteomes" id="UP000320766"/>
    </source>
</evidence>
<dbReference type="Pfam" id="PF12675">
    <property type="entry name" value="DUF3795"/>
    <property type="match status" value="1"/>
</dbReference>
<dbReference type="AlphaFoldDB" id="A0A520KV88"/>
<protein>
    <submittedName>
        <fullName evidence="1">DUF3795 domain-containing protein</fullName>
    </submittedName>
</protein>
<dbReference type="EMBL" id="RXIL01000131">
    <property type="protein sequence ID" value="RZN67735.1"/>
    <property type="molecule type" value="Genomic_DNA"/>
</dbReference>